<protein>
    <recommendedName>
        <fullName evidence="2">Tape measure protein N-terminal domain-containing protein</fullName>
    </recommendedName>
</protein>
<dbReference type="Pfam" id="PF20155">
    <property type="entry name" value="TMP_3"/>
    <property type="match status" value="1"/>
</dbReference>
<sequence length="1027" mass="104602">MATLANAYVQIVPSMQGVGRAISDAFGSAGNAGGARAGKGFASGLLSQGGIIGAASAVTSKAMDLISSSIGGAVSRVDTMNNFPKVMRNLGYSSQEASEQVKRMSDKLQGLPTSLNAMTGMVQQLAPVTGSLSRATDISLALNDALLAGGKSTTLQANALEQYNQMLAAGKPDLAAWRSVQAAMPGQLDQVAKAMIGPKAGAMDLYKAMKSGTISFDAFNDAIIHLDKEGANGFASFEQQARDSTNGIATSFENLQTRLKNNVAKVIDAFGGENIAKAVNSFSSSFNVIGDSAASTVTFAKGWLGQLDQKLDDTHALDGFRNAWSVLSGTIDGLKNKAVDWVKVQPPDGVASAIKTVSDGLQWVLDHAGGVSAGLGAIAAGYTALKAAQGITGAVNGLSDLAGVIGNVKLDLGEGSGLIGLLSTFSADVKILGDDVGGTVSALGKAAGSISGLASSAGRAGGGIAGLSKALKLGPWGLVAGAIAAVAAGLALFFTQTDAGKAAWSSFTGFLSKAWDGVQGAWDSVLPALGSLMDSLGSALSSVAHVAAPAIKGLADVIGPAFEAIMPIVSVLLDSLVTSLTNVKGPLADLGAAIGGLVNAWGQAFQASMPAISQLLTTLSQTFQQILPPIMQLGSTLIQLGAQILQALAPVINVVMTGILAVMPVITGLVGMIASTVLPIIANLISTVVSALIPVITAIVSAITAMMPVITQVINTVVAVLTPVIQAIGGIIQGVVQILQGVVDYLTGVFTGNWGLAWQGIKEVFSGVWQAITSFLSGSLNAISAAIQGALGIIGNVWNSVWNGLGSFFASIWDGLKNAASNGVNNVLDTIKGIKDKIGGYFSGAKDWLKDSGRAIVQGLIDGIMGMIDNAGKAISSVMDKISSFLPHSPAKEGPFSGHGWTLYSGRAIVDGLSQGIDERSGGLVSSVGALMDQASRQLSSGIGVYGLDARKSVSRAPAADAMALRDGSRDLTHGYSPLPPADGVKADKEVVRAIRDLQAALPLILSDAIPEGISDRDLGRLVRKYV</sequence>
<evidence type="ECO:0000259" key="2">
    <source>
        <dbReference type="Pfam" id="PF20155"/>
    </source>
</evidence>
<reference evidence="3 4" key="1">
    <citation type="submission" date="2017-10" db="EMBL/GenBank/DDBJ databases">
        <title>Bifidobacterium xylocopum sp. nov. and Bifidobacterium aemilianum sp. nov., from the carpenter bee (Xylocopa violacea) digestive tract.</title>
        <authorList>
            <person name="Alberoni D."/>
            <person name="Baffoni L."/>
            <person name="Di Gioia D."/>
            <person name="Gaggia F."/>
            <person name="Biavati B."/>
        </authorList>
    </citation>
    <scope>NUCLEOTIDE SEQUENCE [LARGE SCALE GENOMIC DNA]</scope>
    <source>
        <strain evidence="3 4">XV10</strain>
    </source>
</reference>
<keyword evidence="1" id="KW-0812">Transmembrane</keyword>
<keyword evidence="4" id="KW-1185">Reference proteome</keyword>
<proteinExistence type="predicted"/>
<feature type="domain" description="Tape measure protein N-terminal" evidence="2">
    <location>
        <begin position="72"/>
        <end position="266"/>
    </location>
</feature>
<keyword evidence="1" id="KW-0472">Membrane</keyword>
<dbReference type="InterPro" id="IPR011989">
    <property type="entry name" value="ARM-like"/>
</dbReference>
<feature type="transmembrane region" description="Helical" evidence="1">
    <location>
        <begin position="651"/>
        <end position="674"/>
    </location>
</feature>
<evidence type="ECO:0000313" key="3">
    <source>
        <dbReference type="EMBL" id="RBP98456.1"/>
    </source>
</evidence>
<keyword evidence="1" id="KW-1133">Transmembrane helix</keyword>
<evidence type="ECO:0000313" key="4">
    <source>
        <dbReference type="Proteomes" id="UP000252530"/>
    </source>
</evidence>
<feature type="transmembrane region" description="Helical" evidence="1">
    <location>
        <begin position="713"/>
        <end position="736"/>
    </location>
</feature>
<organism evidence="3 4">
    <name type="scientific">Bifidobacterium aemilianum</name>
    <dbReference type="NCBI Taxonomy" id="2493120"/>
    <lineage>
        <taxon>Bacteria</taxon>
        <taxon>Bacillati</taxon>
        <taxon>Actinomycetota</taxon>
        <taxon>Actinomycetes</taxon>
        <taxon>Bifidobacteriales</taxon>
        <taxon>Bifidobacteriaceae</taxon>
        <taxon>Bifidobacterium</taxon>
    </lineage>
</organism>
<gene>
    <name evidence="3" type="ORF">CRD60_00905</name>
</gene>
<dbReference type="NCBIfam" id="TIGR02675">
    <property type="entry name" value="tape_meas_nterm"/>
    <property type="match status" value="1"/>
</dbReference>
<evidence type="ECO:0000256" key="1">
    <source>
        <dbReference type="SAM" id="Phobius"/>
    </source>
</evidence>
<dbReference type="Gene3D" id="1.25.10.10">
    <property type="entry name" value="Leucine-rich Repeat Variant"/>
    <property type="match status" value="1"/>
</dbReference>
<dbReference type="Proteomes" id="UP000252530">
    <property type="component" value="Unassembled WGS sequence"/>
</dbReference>
<dbReference type="InterPro" id="IPR013491">
    <property type="entry name" value="Tape_meas_N"/>
</dbReference>
<feature type="transmembrane region" description="Helical" evidence="1">
    <location>
        <begin position="473"/>
        <end position="494"/>
    </location>
</feature>
<dbReference type="PANTHER" id="PTHR37813">
    <property type="entry name" value="FELS-2 PROPHAGE PROTEIN"/>
    <property type="match status" value="1"/>
</dbReference>
<feature type="transmembrane region" description="Helical" evidence="1">
    <location>
        <begin position="680"/>
        <end position="706"/>
    </location>
</feature>
<dbReference type="OrthoDB" id="177147at2"/>
<dbReference type="RefSeq" id="WP_113859430.1">
    <property type="nucleotide sequence ID" value="NZ_PDCG01000001.1"/>
</dbReference>
<dbReference type="AlphaFoldDB" id="A0A366K9Q3"/>
<dbReference type="SUPFAM" id="SSF48371">
    <property type="entry name" value="ARM repeat"/>
    <property type="match status" value="1"/>
</dbReference>
<name>A0A366K9Q3_9BIFI</name>
<dbReference type="PANTHER" id="PTHR37813:SF1">
    <property type="entry name" value="FELS-2 PROPHAGE PROTEIN"/>
    <property type="match status" value="1"/>
</dbReference>
<dbReference type="EMBL" id="PDCG01000001">
    <property type="protein sequence ID" value="RBP98456.1"/>
    <property type="molecule type" value="Genomic_DNA"/>
</dbReference>
<comment type="caution">
    <text evidence="3">The sequence shown here is derived from an EMBL/GenBank/DDBJ whole genome shotgun (WGS) entry which is preliminary data.</text>
</comment>
<accession>A0A366K9Q3</accession>
<dbReference type="InterPro" id="IPR016024">
    <property type="entry name" value="ARM-type_fold"/>
</dbReference>